<evidence type="ECO:0000313" key="4">
    <source>
        <dbReference type="Proteomes" id="UP000019763"/>
    </source>
</evidence>
<dbReference type="PANTHER" id="PTHR34825">
    <property type="entry name" value="CONSERVED PROTEIN, WITH A WEAK D-GALACTARATE DEHYDRATASE/ALTRONATE HYDROLASE DOMAIN"/>
    <property type="match status" value="1"/>
</dbReference>
<feature type="region of interest" description="Disordered" evidence="1">
    <location>
        <begin position="590"/>
        <end position="615"/>
    </location>
</feature>
<feature type="domain" description="AAA-ATPase-like" evidence="2">
    <location>
        <begin position="7"/>
        <end position="210"/>
    </location>
</feature>
<evidence type="ECO:0000256" key="1">
    <source>
        <dbReference type="SAM" id="MobiDB-lite"/>
    </source>
</evidence>
<dbReference type="InterPro" id="IPR018631">
    <property type="entry name" value="AAA-ATPase-like_dom"/>
</dbReference>
<dbReference type="SUPFAM" id="SSF52540">
    <property type="entry name" value="P-loop containing nucleoside triphosphate hydrolases"/>
    <property type="match status" value="1"/>
</dbReference>
<dbReference type="Proteomes" id="UP000019763">
    <property type="component" value="Unassembled WGS sequence"/>
</dbReference>
<dbReference type="Pfam" id="PF09820">
    <property type="entry name" value="AAA-ATPase_like"/>
    <property type="match status" value="1"/>
</dbReference>
<protein>
    <submittedName>
        <fullName evidence="3">AAA-ATPase</fullName>
    </submittedName>
</protein>
<organism evidence="3 4">
    <name type="scientific">Gregarina niphandrodes</name>
    <name type="common">Septate eugregarine</name>
    <dbReference type="NCBI Taxonomy" id="110365"/>
    <lineage>
        <taxon>Eukaryota</taxon>
        <taxon>Sar</taxon>
        <taxon>Alveolata</taxon>
        <taxon>Apicomplexa</taxon>
        <taxon>Conoidasida</taxon>
        <taxon>Gregarinasina</taxon>
        <taxon>Eugregarinorida</taxon>
        <taxon>Gregarinidae</taxon>
        <taxon>Gregarina</taxon>
    </lineage>
</organism>
<feature type="compositionally biased region" description="Polar residues" evidence="1">
    <location>
        <begin position="560"/>
        <end position="570"/>
    </location>
</feature>
<evidence type="ECO:0000313" key="3">
    <source>
        <dbReference type="EMBL" id="EZG78322.1"/>
    </source>
</evidence>
<dbReference type="RefSeq" id="XP_011129342.1">
    <property type="nucleotide sequence ID" value="XM_011131040.1"/>
</dbReference>
<dbReference type="OrthoDB" id="2404394at2759"/>
<reference evidence="3" key="1">
    <citation type="submission" date="2013-12" db="EMBL/GenBank/DDBJ databases">
        <authorList>
            <person name="Omoto C.K."/>
            <person name="Sibley D."/>
            <person name="Venepally P."/>
            <person name="Hadjithomas M."/>
            <person name="Karamycheva S."/>
            <person name="Brunk B."/>
            <person name="Roos D."/>
            <person name="Caler E."/>
            <person name="Lorenzi H."/>
        </authorList>
    </citation>
    <scope>NUCLEOTIDE SEQUENCE</scope>
</reference>
<gene>
    <name evidence="3" type="ORF">GNI_037960</name>
</gene>
<feature type="region of interest" description="Disordered" evidence="1">
    <location>
        <begin position="519"/>
        <end position="570"/>
    </location>
</feature>
<feature type="compositionally biased region" description="Basic and acidic residues" evidence="1">
    <location>
        <begin position="519"/>
        <end position="531"/>
    </location>
</feature>
<proteinExistence type="predicted"/>
<comment type="caution">
    <text evidence="3">The sequence shown here is derived from an EMBL/GenBank/DDBJ whole genome shotgun (WGS) entry which is preliminary data.</text>
</comment>
<sequence>MTDRKLPLGAQNFEDLRTRGCVYVDKTDQVWKIANAGRPYVLSRPRRFGKSLLISTFKAYFQGQKDLFTGLAIESLETKWEQYPVLHLDLSAIEYYPDTSTPGEQVNMLEEAISDRLDEWEKQFAVPDDEGSLSDRFARIIQHTSQGWGKGAVVLIDESDKPLLEAPPSTYVLEHHLSLLDSFYSVLKREERHLRFVFLTGITKLAQVNVLGEIHRRNGSILDRDFPALCGFTREELTECFHHEIEILRVTNDSGNDRSIQDMLRALCRGYEDVLNALSRRYGGYRFHHLGKQLFHPWSVLMCFHEREFGDYSDQIGIFKILKGVVKDSDNDLSALLGGYALDGSDVHPTSATVFNPDVEPGSTNYLRSLRNVLEDPLTLTYHCGYLTIKDYDQHLDVYQLAFPNQLVKLGVAKFAISTRTRLSDKERKSLIRDLLAALDAGTLRSFFATFNSFFTSLHCRPESCMDHHYSLIINLVFCLVGEFTKTQLLSDGAEATVETSKRIYKFVFQLKETGEGSLEKSKTSVKKEREENSEEQNSEEENGEEENSEEENSEEDRSSTSAMGGTRTLVNVSVKVGRQTFDRFKTVQSYVVNDSHSDSTVENSVSDDASSSPL</sequence>
<dbReference type="InterPro" id="IPR027417">
    <property type="entry name" value="P-loop_NTPase"/>
</dbReference>
<dbReference type="AlphaFoldDB" id="A0A023BAN3"/>
<feature type="compositionally biased region" description="Acidic residues" evidence="1">
    <location>
        <begin position="532"/>
        <end position="555"/>
    </location>
</feature>
<keyword evidence="4" id="KW-1185">Reference proteome</keyword>
<name>A0A023BAN3_GRENI</name>
<dbReference type="EMBL" id="AFNH02000292">
    <property type="protein sequence ID" value="EZG78322.1"/>
    <property type="molecule type" value="Genomic_DNA"/>
</dbReference>
<accession>A0A023BAN3</accession>
<dbReference type="VEuPathDB" id="CryptoDB:GNI_037960"/>
<dbReference type="PANTHER" id="PTHR34825:SF1">
    <property type="entry name" value="AAA-ATPASE-LIKE DOMAIN-CONTAINING PROTEIN"/>
    <property type="match status" value="1"/>
</dbReference>
<evidence type="ECO:0000259" key="2">
    <source>
        <dbReference type="Pfam" id="PF09820"/>
    </source>
</evidence>
<dbReference type="GeneID" id="22911464"/>